<dbReference type="GO" id="GO:0008311">
    <property type="term" value="F:double-stranded DNA 3'-5' DNA exonuclease activity"/>
    <property type="evidence" value="ECO:0007669"/>
    <property type="project" value="TreeGrafter"/>
</dbReference>
<dbReference type="GO" id="GO:0005634">
    <property type="term" value="C:nucleus"/>
    <property type="evidence" value="ECO:0007669"/>
    <property type="project" value="TreeGrafter"/>
</dbReference>
<sequence length="143" mass="16095">MTSETPNILSWNVRGLNTPAHCLTVHETVSATPCHIACFQETKLHTIDQSLANFLGGYRLNKFAYKPAHGTRGGILVAWNENIIEVHNTAFGRYSLTTMMTVRSTGQFFKLITVYGPSRRPEKEAFLQHLRDLKPQDDTNGSF</sequence>
<feature type="domain" description="Endonuclease/exonuclease/phosphatase" evidence="6">
    <location>
        <begin position="9"/>
        <end position="134"/>
    </location>
</feature>
<dbReference type="EMBL" id="CM029052">
    <property type="protein sequence ID" value="KAG2556957.1"/>
    <property type="molecule type" value="Genomic_DNA"/>
</dbReference>
<evidence type="ECO:0000313" key="8">
    <source>
        <dbReference type="Proteomes" id="UP000823388"/>
    </source>
</evidence>
<accession>A0A8T0P4E4</accession>
<dbReference type="GO" id="GO:0003906">
    <property type="term" value="F:DNA-(apurinic or apyrimidinic site) endonuclease activity"/>
    <property type="evidence" value="ECO:0007669"/>
    <property type="project" value="TreeGrafter"/>
</dbReference>
<dbReference type="InterPro" id="IPR005135">
    <property type="entry name" value="Endo/exonuclease/phosphatase"/>
</dbReference>
<dbReference type="AlphaFoldDB" id="A0A8T0P4E4"/>
<dbReference type="SUPFAM" id="SSF56219">
    <property type="entry name" value="DNase I-like"/>
    <property type="match status" value="1"/>
</dbReference>
<evidence type="ECO:0000256" key="5">
    <source>
        <dbReference type="ARBA" id="ARBA00022842"/>
    </source>
</evidence>
<name>A0A8T0P4E4_PANVG</name>
<keyword evidence="3" id="KW-0479">Metal-binding</keyword>
<dbReference type="GO" id="GO:0046872">
    <property type="term" value="F:metal ion binding"/>
    <property type="evidence" value="ECO:0007669"/>
    <property type="project" value="UniProtKB-KW"/>
</dbReference>
<evidence type="ECO:0000256" key="4">
    <source>
        <dbReference type="ARBA" id="ARBA00022801"/>
    </source>
</evidence>
<organism evidence="7 8">
    <name type="scientific">Panicum virgatum</name>
    <name type="common">Blackwell switchgrass</name>
    <dbReference type="NCBI Taxonomy" id="38727"/>
    <lineage>
        <taxon>Eukaryota</taxon>
        <taxon>Viridiplantae</taxon>
        <taxon>Streptophyta</taxon>
        <taxon>Embryophyta</taxon>
        <taxon>Tracheophyta</taxon>
        <taxon>Spermatophyta</taxon>
        <taxon>Magnoliopsida</taxon>
        <taxon>Liliopsida</taxon>
        <taxon>Poales</taxon>
        <taxon>Poaceae</taxon>
        <taxon>PACMAD clade</taxon>
        <taxon>Panicoideae</taxon>
        <taxon>Panicodae</taxon>
        <taxon>Paniceae</taxon>
        <taxon>Panicinae</taxon>
        <taxon>Panicum</taxon>
        <taxon>Panicum sect. Hiantes</taxon>
    </lineage>
</organism>
<reference evidence="7" key="1">
    <citation type="submission" date="2020-05" db="EMBL/GenBank/DDBJ databases">
        <title>WGS assembly of Panicum virgatum.</title>
        <authorList>
            <person name="Lovell J.T."/>
            <person name="Jenkins J."/>
            <person name="Shu S."/>
            <person name="Juenger T.E."/>
            <person name="Schmutz J."/>
        </authorList>
    </citation>
    <scope>NUCLEOTIDE SEQUENCE</scope>
    <source>
        <strain evidence="7">AP13</strain>
    </source>
</reference>
<evidence type="ECO:0000256" key="3">
    <source>
        <dbReference type="ARBA" id="ARBA00022723"/>
    </source>
</evidence>
<comment type="cofactor">
    <cofactor evidence="1">
        <name>Mg(2+)</name>
        <dbReference type="ChEBI" id="CHEBI:18420"/>
    </cofactor>
</comment>
<dbReference type="Pfam" id="PF03372">
    <property type="entry name" value="Exo_endo_phos"/>
    <property type="match status" value="1"/>
</dbReference>
<gene>
    <name evidence="7" type="ORF">PVAP13_8NG160401</name>
</gene>
<dbReference type="Proteomes" id="UP000823388">
    <property type="component" value="Chromosome 8N"/>
</dbReference>
<dbReference type="GO" id="GO:0008081">
    <property type="term" value="F:phosphoric diester hydrolase activity"/>
    <property type="evidence" value="ECO:0007669"/>
    <property type="project" value="TreeGrafter"/>
</dbReference>
<keyword evidence="8" id="KW-1185">Reference proteome</keyword>
<keyword evidence="4" id="KW-0378">Hydrolase</keyword>
<dbReference type="InterPro" id="IPR004808">
    <property type="entry name" value="AP_endonuc_1"/>
</dbReference>
<comment type="similarity">
    <text evidence="2">Belongs to the DNA repair enzymes AP/ExoA family.</text>
</comment>
<dbReference type="InterPro" id="IPR036691">
    <property type="entry name" value="Endo/exonu/phosph_ase_sf"/>
</dbReference>
<evidence type="ECO:0000259" key="6">
    <source>
        <dbReference type="Pfam" id="PF03372"/>
    </source>
</evidence>
<evidence type="ECO:0000313" key="7">
    <source>
        <dbReference type="EMBL" id="KAG2556957.1"/>
    </source>
</evidence>
<comment type="caution">
    <text evidence="7">The sequence shown here is derived from an EMBL/GenBank/DDBJ whole genome shotgun (WGS) entry which is preliminary data.</text>
</comment>
<proteinExistence type="inferred from homology"/>
<evidence type="ECO:0000256" key="1">
    <source>
        <dbReference type="ARBA" id="ARBA00001946"/>
    </source>
</evidence>
<keyword evidence="5" id="KW-0460">Magnesium</keyword>
<dbReference type="PANTHER" id="PTHR22748:SF19">
    <property type="entry name" value="ENDONUCLEASE_EXONUCLEASE_PHOSPHATASE DOMAIN-CONTAINING PROTEIN"/>
    <property type="match status" value="1"/>
</dbReference>
<dbReference type="Gene3D" id="3.60.10.10">
    <property type="entry name" value="Endonuclease/exonuclease/phosphatase"/>
    <property type="match status" value="1"/>
</dbReference>
<dbReference type="PANTHER" id="PTHR22748">
    <property type="entry name" value="AP ENDONUCLEASE"/>
    <property type="match status" value="1"/>
</dbReference>
<evidence type="ECO:0000256" key="2">
    <source>
        <dbReference type="ARBA" id="ARBA00007092"/>
    </source>
</evidence>
<dbReference type="GO" id="GO:0006284">
    <property type="term" value="P:base-excision repair"/>
    <property type="evidence" value="ECO:0007669"/>
    <property type="project" value="TreeGrafter"/>
</dbReference>
<protein>
    <recommendedName>
        <fullName evidence="6">Endonuclease/exonuclease/phosphatase domain-containing protein</fullName>
    </recommendedName>
</protein>